<proteinExistence type="predicted"/>
<reference evidence="2" key="1">
    <citation type="submission" date="2023-09" db="EMBL/GenBank/DDBJ databases">
        <title>30 novel species of actinomycetes from the DSMZ collection.</title>
        <authorList>
            <person name="Nouioui I."/>
        </authorList>
    </citation>
    <scope>NUCLEOTIDE SEQUENCE</scope>
    <source>
        <strain evidence="2">DSM 115977</strain>
    </source>
</reference>
<dbReference type="RefSeq" id="WP_311412677.1">
    <property type="nucleotide sequence ID" value="NZ_JAVRFL010000018.1"/>
</dbReference>
<name>A0ABU2WYV0_9ACTN</name>
<feature type="chain" id="PRO_5046392874" description="Secreted protein" evidence="1">
    <location>
        <begin position="28"/>
        <end position="132"/>
    </location>
</feature>
<evidence type="ECO:0000313" key="3">
    <source>
        <dbReference type="Proteomes" id="UP001180973"/>
    </source>
</evidence>
<comment type="caution">
    <text evidence="2">The sequence shown here is derived from an EMBL/GenBank/DDBJ whole genome shotgun (WGS) entry which is preliminary data.</text>
</comment>
<accession>A0ABU2WYV0</accession>
<protein>
    <recommendedName>
        <fullName evidence="4">Secreted protein</fullName>
    </recommendedName>
</protein>
<organism evidence="2 3">
    <name type="scientific">Micromonospora reichwaldensis</name>
    <dbReference type="NCBI Taxonomy" id="3075516"/>
    <lineage>
        <taxon>Bacteria</taxon>
        <taxon>Bacillati</taxon>
        <taxon>Actinomycetota</taxon>
        <taxon>Actinomycetes</taxon>
        <taxon>Micromonosporales</taxon>
        <taxon>Micromonosporaceae</taxon>
        <taxon>Micromonospora</taxon>
    </lineage>
</organism>
<evidence type="ECO:0000256" key="1">
    <source>
        <dbReference type="SAM" id="SignalP"/>
    </source>
</evidence>
<dbReference type="EMBL" id="JAVRFL010000018">
    <property type="protein sequence ID" value="MDT0530705.1"/>
    <property type="molecule type" value="Genomic_DNA"/>
</dbReference>
<keyword evidence="3" id="KW-1185">Reference proteome</keyword>
<keyword evidence="1" id="KW-0732">Signal</keyword>
<evidence type="ECO:0000313" key="2">
    <source>
        <dbReference type="EMBL" id="MDT0530705.1"/>
    </source>
</evidence>
<sequence length="132" mass="13613">MRKRALLASLAMGTTLGIAGVAAPGQAAAPAFSPSATQDGSSTIAAYRAVGSLATYTYCPTGQGPWIDYTDRGRGHLACTGYLVKVGVTCSNGAVRWSGSDGANAEWRPDYNKVDCPRGVSVNSRVSIRAQG</sequence>
<evidence type="ECO:0008006" key="4">
    <source>
        <dbReference type="Google" id="ProtNLM"/>
    </source>
</evidence>
<feature type="signal peptide" evidence="1">
    <location>
        <begin position="1"/>
        <end position="27"/>
    </location>
</feature>
<dbReference type="Proteomes" id="UP001180973">
    <property type="component" value="Unassembled WGS sequence"/>
</dbReference>
<gene>
    <name evidence="2" type="ORF">RM555_17055</name>
</gene>